<evidence type="ECO:0000256" key="4">
    <source>
        <dbReference type="ARBA" id="ARBA00023136"/>
    </source>
</evidence>
<feature type="transmembrane region" description="Helical" evidence="5">
    <location>
        <begin position="103"/>
        <end position="124"/>
    </location>
</feature>
<name>A0A1F2WJ51_9ACTN</name>
<protein>
    <recommendedName>
        <fullName evidence="6">O-antigen ligase-related domain-containing protein</fullName>
    </recommendedName>
</protein>
<reference evidence="7 8" key="1">
    <citation type="journal article" date="2016" name="Nat. Commun.">
        <title>Thousands of microbial genomes shed light on interconnected biogeochemical processes in an aquifer system.</title>
        <authorList>
            <person name="Anantharaman K."/>
            <person name="Brown C.T."/>
            <person name="Hug L.A."/>
            <person name="Sharon I."/>
            <person name="Castelle C.J."/>
            <person name="Probst A.J."/>
            <person name="Thomas B.C."/>
            <person name="Singh A."/>
            <person name="Wilkins M.J."/>
            <person name="Karaoz U."/>
            <person name="Brodie E.L."/>
            <person name="Williams K.H."/>
            <person name="Hubbard S.S."/>
            <person name="Banfield J.F."/>
        </authorList>
    </citation>
    <scope>NUCLEOTIDE SEQUENCE [LARGE SCALE GENOMIC DNA]</scope>
</reference>
<evidence type="ECO:0000256" key="5">
    <source>
        <dbReference type="SAM" id="Phobius"/>
    </source>
</evidence>
<feature type="transmembrane region" description="Helical" evidence="5">
    <location>
        <begin position="136"/>
        <end position="159"/>
    </location>
</feature>
<feature type="transmembrane region" description="Helical" evidence="5">
    <location>
        <begin position="312"/>
        <end position="328"/>
    </location>
</feature>
<feature type="transmembrane region" description="Helical" evidence="5">
    <location>
        <begin position="425"/>
        <end position="445"/>
    </location>
</feature>
<feature type="transmembrane region" description="Helical" evidence="5">
    <location>
        <begin position="46"/>
        <end position="63"/>
    </location>
</feature>
<comment type="caution">
    <text evidence="7">The sequence shown here is derived from an EMBL/GenBank/DDBJ whole genome shotgun (WGS) entry which is preliminary data.</text>
</comment>
<evidence type="ECO:0000256" key="1">
    <source>
        <dbReference type="ARBA" id="ARBA00004141"/>
    </source>
</evidence>
<evidence type="ECO:0000256" key="2">
    <source>
        <dbReference type="ARBA" id="ARBA00022692"/>
    </source>
</evidence>
<dbReference type="InterPro" id="IPR051533">
    <property type="entry name" value="WaaL-like"/>
</dbReference>
<dbReference type="PANTHER" id="PTHR37422">
    <property type="entry name" value="TEICHURONIC ACID BIOSYNTHESIS PROTEIN TUAE"/>
    <property type="match status" value="1"/>
</dbReference>
<accession>A0A1F2WJ51</accession>
<dbReference type="InterPro" id="IPR007016">
    <property type="entry name" value="O-antigen_ligase-rel_domated"/>
</dbReference>
<feature type="transmembrane region" description="Helical" evidence="5">
    <location>
        <begin position="21"/>
        <end position="40"/>
    </location>
</feature>
<evidence type="ECO:0000313" key="7">
    <source>
        <dbReference type="EMBL" id="OFW56863.1"/>
    </source>
</evidence>
<sequence>MCEIEVKRPINSRILEAGPGAKLTVILVAVLILAAIVGAFTTTIPFKIGIGVLVGIIVFILTYRNLQFGLVLFLILNMTVPQAGPGLDLGIKAPALAGGERGIHFNLHEIVMAMVFLAWFIKFITKKAEWRTQSPLVLPVIIYIVATILSCFVGALHGANVAVPLFRFIRTAFFAYIFFVVLNTLRTRKQFEQLVLVILICSSLVAIFGMLQFFLGQSWAEMVNAKYLIKLLGYPSEVSVVAGAGAQQVYRINGTFLHPNIYGGYLSFVLPFFISVMGMMFRRKRWGLLVLLLIGFGMNTFCLVMTGSRASWIAFGLIMLLYGAFGLFDRRLVVTAVTVVMILAILVVAFKPPAFIEKRFTSQSAQEATTGRLMQYKLALDFFMDHPIFGLGMGMEGQKLVENGIRKTWAAVENVYLTYLVSEGLVGLSTFLLVLIFYWIILLWARKNSEDDDFVHFNSEALILGMVGFAVSNLFGAWLLFAVPMITLFWFFIGMGASMYNIFREETPSWS</sequence>
<feature type="transmembrane region" description="Helical" evidence="5">
    <location>
        <begin position="288"/>
        <end position="306"/>
    </location>
</feature>
<feature type="transmembrane region" description="Helical" evidence="5">
    <location>
        <begin position="70"/>
        <end position="91"/>
    </location>
</feature>
<keyword evidence="3 5" id="KW-1133">Transmembrane helix</keyword>
<dbReference type="STRING" id="1797197.A2Y75_06775"/>
<feature type="transmembrane region" description="Helical" evidence="5">
    <location>
        <begin position="333"/>
        <end position="350"/>
    </location>
</feature>
<gene>
    <name evidence="7" type="ORF">A2Y75_06775</name>
</gene>
<comment type="subcellular location">
    <subcellularLocation>
        <location evidence="1">Membrane</location>
        <topology evidence="1">Multi-pass membrane protein</topology>
    </subcellularLocation>
</comment>
<feature type="domain" description="O-antigen ligase-related" evidence="6">
    <location>
        <begin position="299"/>
        <end position="432"/>
    </location>
</feature>
<evidence type="ECO:0000256" key="3">
    <source>
        <dbReference type="ARBA" id="ARBA00022989"/>
    </source>
</evidence>
<dbReference type="Pfam" id="PF04932">
    <property type="entry name" value="Wzy_C"/>
    <property type="match status" value="1"/>
</dbReference>
<dbReference type="EMBL" id="MELK01000040">
    <property type="protein sequence ID" value="OFW56863.1"/>
    <property type="molecule type" value="Genomic_DNA"/>
</dbReference>
<feature type="transmembrane region" description="Helical" evidence="5">
    <location>
        <begin position="481"/>
        <end position="503"/>
    </location>
</feature>
<proteinExistence type="predicted"/>
<keyword evidence="4 5" id="KW-0472">Membrane</keyword>
<dbReference type="AlphaFoldDB" id="A0A1F2WJ51"/>
<feature type="transmembrane region" description="Helical" evidence="5">
    <location>
        <begin position="194"/>
        <end position="215"/>
    </location>
</feature>
<feature type="transmembrane region" description="Helical" evidence="5">
    <location>
        <begin position="457"/>
        <end position="475"/>
    </location>
</feature>
<evidence type="ECO:0000313" key="8">
    <source>
        <dbReference type="Proteomes" id="UP000177876"/>
    </source>
</evidence>
<feature type="transmembrane region" description="Helical" evidence="5">
    <location>
        <begin position="261"/>
        <end position="281"/>
    </location>
</feature>
<evidence type="ECO:0000259" key="6">
    <source>
        <dbReference type="Pfam" id="PF04932"/>
    </source>
</evidence>
<dbReference type="GO" id="GO:0016020">
    <property type="term" value="C:membrane"/>
    <property type="evidence" value="ECO:0007669"/>
    <property type="project" value="UniProtKB-SubCell"/>
</dbReference>
<organism evidence="7 8">
    <name type="scientific">Candidatus Solincola sediminis</name>
    <dbReference type="NCBI Taxonomy" id="1797199"/>
    <lineage>
        <taxon>Bacteria</taxon>
        <taxon>Bacillati</taxon>
        <taxon>Actinomycetota</taxon>
        <taxon>Candidatus Geothermincolia</taxon>
        <taxon>Candidatus Geothermincolales</taxon>
        <taxon>Candidatus Geothermincolaceae</taxon>
        <taxon>Candidatus Solincola</taxon>
    </lineage>
</organism>
<dbReference type="Proteomes" id="UP000177876">
    <property type="component" value="Unassembled WGS sequence"/>
</dbReference>
<feature type="transmembrane region" description="Helical" evidence="5">
    <location>
        <begin position="165"/>
        <end position="182"/>
    </location>
</feature>
<keyword evidence="2 5" id="KW-0812">Transmembrane</keyword>
<dbReference type="PANTHER" id="PTHR37422:SF13">
    <property type="entry name" value="LIPOPOLYSACCHARIDE BIOSYNTHESIS PROTEIN PA4999-RELATED"/>
    <property type="match status" value="1"/>
</dbReference>